<dbReference type="GO" id="GO:0005737">
    <property type="term" value="C:cytoplasm"/>
    <property type="evidence" value="ECO:0007669"/>
    <property type="project" value="UniProtKB-ARBA"/>
</dbReference>
<dbReference type="Gene3D" id="3.40.1280.10">
    <property type="match status" value="1"/>
</dbReference>
<feature type="domain" description="RNA 2-O ribose methyltransferase substrate binding" evidence="4">
    <location>
        <begin position="39"/>
        <end position="108"/>
    </location>
</feature>
<evidence type="ECO:0000256" key="3">
    <source>
        <dbReference type="ARBA" id="ARBA00022679"/>
    </source>
</evidence>
<evidence type="ECO:0000256" key="1">
    <source>
        <dbReference type="ARBA" id="ARBA00007228"/>
    </source>
</evidence>
<dbReference type="SUPFAM" id="SSF55315">
    <property type="entry name" value="L30e-like"/>
    <property type="match status" value="1"/>
</dbReference>
<dbReference type="GO" id="GO:0032259">
    <property type="term" value="P:methylation"/>
    <property type="evidence" value="ECO:0007669"/>
    <property type="project" value="UniProtKB-KW"/>
</dbReference>
<dbReference type="PANTHER" id="PTHR43191">
    <property type="entry name" value="RRNA METHYLTRANSFERASE 3"/>
    <property type="match status" value="1"/>
</dbReference>
<dbReference type="CDD" id="cd18095">
    <property type="entry name" value="SpoU-like_rRNA-MTase"/>
    <property type="match status" value="1"/>
</dbReference>
<dbReference type="AlphaFoldDB" id="A0A2N3WRQ8"/>
<protein>
    <submittedName>
        <fullName evidence="5 6">RNA methyltransferase</fullName>
    </submittedName>
</protein>
<dbReference type="GO" id="GO:0003723">
    <property type="term" value="F:RNA binding"/>
    <property type="evidence" value="ECO:0007669"/>
    <property type="project" value="InterPro"/>
</dbReference>
<sequence length="266" mass="27526">MTGSIFRPGADPFTERTPRVVAARKLTRRAEREKTGRFLAEGVNAVTSALSHGTVHELFVTERAAAAHPELVAAAPRVSPITDRAAAGLSETVTPQGIIAVCSLVDRPLETVLDSARLVVVLVDVAEPGNAGTVIRVADAAGADAVVLAGDTVDPHNGKSVRAAAGSTFQVPLARARDIPSVLTALRSAGLRTLAAHGYAATSLETVHFGDPVAWIFGNEAHGLSEHVLAAVDEAVRIPLYGKAESLNLATAAAVCVYTAAMAAHR</sequence>
<evidence type="ECO:0000313" key="7">
    <source>
        <dbReference type="Proteomes" id="UP000233750"/>
    </source>
</evidence>
<dbReference type="Proteomes" id="UP000233750">
    <property type="component" value="Unassembled WGS sequence"/>
</dbReference>
<organism evidence="6 7">
    <name type="scientific">Amycolatopsis echigonensis</name>
    <dbReference type="NCBI Taxonomy" id="2576905"/>
    <lineage>
        <taxon>Bacteria</taxon>
        <taxon>Bacillati</taxon>
        <taxon>Actinomycetota</taxon>
        <taxon>Actinomycetes</taxon>
        <taxon>Pseudonocardiales</taxon>
        <taxon>Pseudonocardiaceae</taxon>
        <taxon>Amycolatopsis</taxon>
    </lineage>
</organism>
<evidence type="ECO:0000313" key="6">
    <source>
        <dbReference type="EMBL" id="PKV96525.1"/>
    </source>
</evidence>
<dbReference type="GO" id="GO:0006396">
    <property type="term" value="P:RNA processing"/>
    <property type="evidence" value="ECO:0007669"/>
    <property type="project" value="InterPro"/>
</dbReference>
<dbReference type="InterPro" id="IPR051259">
    <property type="entry name" value="rRNA_Methyltransferase"/>
</dbReference>
<dbReference type="InterPro" id="IPR029064">
    <property type="entry name" value="Ribosomal_eL30-like_sf"/>
</dbReference>
<reference evidence="6 7" key="1">
    <citation type="submission" date="2017-12" db="EMBL/GenBank/DDBJ databases">
        <title>Sequencing the genomes of 1000 Actinobacteria strains.</title>
        <authorList>
            <person name="Klenk H.-P."/>
        </authorList>
    </citation>
    <scope>NUCLEOTIDE SEQUENCE [LARGE SCALE GENOMIC DNA]</scope>
    <source>
        <strain evidence="6 7">DSM 45165</strain>
    </source>
</reference>
<dbReference type="Pfam" id="PF00588">
    <property type="entry name" value="SpoU_methylase"/>
    <property type="match status" value="1"/>
</dbReference>
<dbReference type="Proteomes" id="UP000550260">
    <property type="component" value="Unassembled WGS sequence"/>
</dbReference>
<dbReference type="Gene3D" id="3.30.1330.30">
    <property type="match status" value="1"/>
</dbReference>
<dbReference type="InterPro" id="IPR053888">
    <property type="entry name" value="MRM3-like_sub_bind"/>
</dbReference>
<evidence type="ECO:0000259" key="4">
    <source>
        <dbReference type="SMART" id="SM00967"/>
    </source>
</evidence>
<keyword evidence="3" id="KW-0808">Transferase</keyword>
<dbReference type="SMART" id="SM00967">
    <property type="entry name" value="SpoU_sub_bind"/>
    <property type="match status" value="1"/>
</dbReference>
<name>A0A2N3WRQ8_9PSEU</name>
<accession>A0A2N3WRQ8</accession>
<dbReference type="Pfam" id="PF22435">
    <property type="entry name" value="MRM3-like_sub_bind"/>
    <property type="match status" value="1"/>
</dbReference>
<keyword evidence="7" id="KW-1185">Reference proteome</keyword>
<accession>A0A8E1W217</accession>
<evidence type="ECO:0000256" key="2">
    <source>
        <dbReference type="ARBA" id="ARBA00022603"/>
    </source>
</evidence>
<dbReference type="InterPro" id="IPR029026">
    <property type="entry name" value="tRNA_m1G_MTases_N"/>
</dbReference>
<dbReference type="EMBL" id="PJMY01000003">
    <property type="protein sequence ID" value="PKV96525.1"/>
    <property type="molecule type" value="Genomic_DNA"/>
</dbReference>
<dbReference type="PANTHER" id="PTHR43191:SF2">
    <property type="entry name" value="RRNA METHYLTRANSFERASE 3, MITOCHONDRIAL"/>
    <property type="match status" value="1"/>
</dbReference>
<dbReference type="RefSeq" id="WP_183125398.1">
    <property type="nucleotide sequence ID" value="NZ_JACJHR010000042.1"/>
</dbReference>
<dbReference type="GO" id="GO:0008173">
    <property type="term" value="F:RNA methyltransferase activity"/>
    <property type="evidence" value="ECO:0007669"/>
    <property type="project" value="InterPro"/>
</dbReference>
<reference evidence="5 8" key="2">
    <citation type="submission" date="2020-08" db="EMBL/GenBank/DDBJ databases">
        <title>Amycolatopsis echigonensis JCM 21831.</title>
        <authorList>
            <person name="Tedsree N."/>
            <person name="Kuncharoen N."/>
            <person name="Likhitwitayawuid K."/>
            <person name="Tanasupawat S."/>
        </authorList>
    </citation>
    <scope>NUCLEOTIDE SEQUENCE [LARGE SCALE GENOMIC DNA]</scope>
    <source>
        <strain evidence="5 8">JCM 21831</strain>
    </source>
</reference>
<evidence type="ECO:0000313" key="5">
    <source>
        <dbReference type="EMBL" id="MBB2502674.1"/>
    </source>
</evidence>
<dbReference type="InterPro" id="IPR029028">
    <property type="entry name" value="Alpha/beta_knot_MTases"/>
</dbReference>
<proteinExistence type="inferred from homology"/>
<dbReference type="InterPro" id="IPR001537">
    <property type="entry name" value="SpoU_MeTrfase"/>
</dbReference>
<gene>
    <name evidence="6" type="ORF">ATK30_7475</name>
    <name evidence="5" type="ORF">H5411_26475</name>
</gene>
<evidence type="ECO:0000313" key="8">
    <source>
        <dbReference type="Proteomes" id="UP000550260"/>
    </source>
</evidence>
<dbReference type="SUPFAM" id="SSF75217">
    <property type="entry name" value="alpha/beta knot"/>
    <property type="match status" value="1"/>
</dbReference>
<dbReference type="EMBL" id="JACJHR010000042">
    <property type="protein sequence ID" value="MBB2502674.1"/>
    <property type="molecule type" value="Genomic_DNA"/>
</dbReference>
<dbReference type="InterPro" id="IPR013123">
    <property type="entry name" value="SpoU_subst-bd"/>
</dbReference>
<comment type="similarity">
    <text evidence="1">Belongs to the class IV-like SAM-binding methyltransferase superfamily. RNA methyltransferase TrmH family.</text>
</comment>
<comment type="caution">
    <text evidence="6">The sequence shown here is derived from an EMBL/GenBank/DDBJ whole genome shotgun (WGS) entry which is preliminary data.</text>
</comment>
<keyword evidence="2 6" id="KW-0489">Methyltransferase</keyword>